<dbReference type="PROSITE" id="PS01135">
    <property type="entry name" value="FTSZ_2"/>
    <property type="match status" value="1"/>
</dbReference>
<dbReference type="PANTHER" id="PTHR30314">
    <property type="entry name" value="CELL DIVISION PROTEIN FTSZ-RELATED"/>
    <property type="match status" value="1"/>
</dbReference>
<dbReference type="NCBIfam" id="TIGR00065">
    <property type="entry name" value="ftsZ"/>
    <property type="match status" value="1"/>
</dbReference>
<dbReference type="Pfam" id="PF00091">
    <property type="entry name" value="Tubulin"/>
    <property type="match status" value="1"/>
</dbReference>
<dbReference type="GO" id="GO:0005737">
    <property type="term" value="C:cytoplasm"/>
    <property type="evidence" value="ECO:0007669"/>
    <property type="project" value="UniProtKB-SubCell"/>
</dbReference>
<dbReference type="SMART" id="SM00865">
    <property type="entry name" value="Tubulin_C"/>
    <property type="match status" value="1"/>
</dbReference>
<dbReference type="InterPro" id="IPR020805">
    <property type="entry name" value="Cell_div_FtsZ_CS"/>
</dbReference>
<evidence type="ECO:0000256" key="9">
    <source>
        <dbReference type="NCBIfam" id="TIGR00065"/>
    </source>
</evidence>
<evidence type="ECO:0000256" key="8">
    <source>
        <dbReference type="HAMAP-Rule" id="MF_00909"/>
    </source>
</evidence>
<evidence type="ECO:0000256" key="11">
    <source>
        <dbReference type="SAM" id="MobiDB-lite"/>
    </source>
</evidence>
<dbReference type="InterPro" id="IPR045061">
    <property type="entry name" value="FtsZ/CetZ"/>
</dbReference>
<dbReference type="AlphaFoldDB" id="A0A2S0KH50"/>
<dbReference type="InterPro" id="IPR036525">
    <property type="entry name" value="Tubulin/FtsZ_GTPase_sf"/>
</dbReference>
<keyword evidence="4 8" id="KW-0547">Nucleotide-binding</keyword>
<accession>A0A2S0KH50</accession>
<feature type="compositionally biased region" description="Acidic residues" evidence="11">
    <location>
        <begin position="375"/>
        <end position="386"/>
    </location>
</feature>
<keyword evidence="15" id="KW-1185">Reference proteome</keyword>
<dbReference type="InterPro" id="IPR008280">
    <property type="entry name" value="Tub_FtsZ_C"/>
</dbReference>
<dbReference type="GO" id="GO:0003924">
    <property type="term" value="F:GTPase activity"/>
    <property type="evidence" value="ECO:0007669"/>
    <property type="project" value="UniProtKB-UniRule"/>
</dbReference>
<evidence type="ECO:0000256" key="5">
    <source>
        <dbReference type="ARBA" id="ARBA00023134"/>
    </source>
</evidence>
<dbReference type="GO" id="GO:0051258">
    <property type="term" value="P:protein polymerization"/>
    <property type="evidence" value="ECO:0007669"/>
    <property type="project" value="UniProtKB-UniRule"/>
</dbReference>
<evidence type="ECO:0000259" key="13">
    <source>
        <dbReference type="SMART" id="SM00865"/>
    </source>
</evidence>
<feature type="region of interest" description="Disordered" evidence="11">
    <location>
        <begin position="331"/>
        <end position="386"/>
    </location>
</feature>
<comment type="subunit">
    <text evidence="8">Homodimer. Polymerizes to form a dynamic ring structure in a strictly GTP-dependent manner. Interacts directly with several other division proteins.</text>
</comment>
<feature type="binding site" evidence="8">
    <location>
        <position position="140"/>
    </location>
    <ligand>
        <name>GTP</name>
        <dbReference type="ChEBI" id="CHEBI:37565"/>
    </ligand>
</feature>
<dbReference type="SUPFAM" id="SSF55307">
    <property type="entry name" value="Tubulin C-terminal domain-like"/>
    <property type="match status" value="1"/>
</dbReference>
<feature type="domain" description="Tubulin/FtsZ GTPase" evidence="12">
    <location>
        <begin position="10"/>
        <end position="202"/>
    </location>
</feature>
<gene>
    <name evidence="8" type="primary">ftsZ</name>
    <name evidence="14" type="ORF">C6V83_12740</name>
</gene>
<feature type="binding site" evidence="8">
    <location>
        <position position="136"/>
    </location>
    <ligand>
        <name>GTP</name>
        <dbReference type="ChEBI" id="CHEBI:37565"/>
    </ligand>
</feature>
<feature type="binding site" evidence="8">
    <location>
        <begin position="105"/>
        <end position="107"/>
    </location>
    <ligand>
        <name>GTP</name>
        <dbReference type="ChEBI" id="CHEBI:37565"/>
    </ligand>
</feature>
<dbReference type="SMART" id="SM00864">
    <property type="entry name" value="Tubulin"/>
    <property type="match status" value="1"/>
</dbReference>
<protein>
    <recommendedName>
        <fullName evidence="8 9">Cell division protein FtsZ</fullName>
    </recommendedName>
</protein>
<comment type="function">
    <text evidence="8 10">Essential cell division protein that forms a contractile ring structure (Z ring) at the future cell division site. The regulation of the ring assembly controls the timing and the location of cell division. One of the functions of the FtsZ ring is to recruit other cell division proteins to the septum to produce a new cell wall between the dividing cells. Binds GTP and shows GTPase activity.</text>
</comment>
<dbReference type="PROSITE" id="PS01134">
    <property type="entry name" value="FTSZ_1"/>
    <property type="match status" value="1"/>
</dbReference>
<dbReference type="InterPro" id="IPR018316">
    <property type="entry name" value="Tubulin/FtsZ_2-layer-sand-dom"/>
</dbReference>
<dbReference type="RefSeq" id="WP_105942706.1">
    <property type="nucleotide sequence ID" value="NZ_CP027433.1"/>
</dbReference>
<evidence type="ECO:0000256" key="2">
    <source>
        <dbReference type="ARBA" id="ARBA00022490"/>
    </source>
</evidence>
<evidence type="ECO:0000256" key="6">
    <source>
        <dbReference type="ARBA" id="ARBA00023210"/>
    </source>
</evidence>
<dbReference type="OrthoDB" id="9813375at2"/>
<feature type="binding site" evidence="8">
    <location>
        <position position="184"/>
    </location>
    <ligand>
        <name>GTP</name>
        <dbReference type="ChEBI" id="CHEBI:37565"/>
    </ligand>
</feature>
<dbReference type="Gene3D" id="3.40.50.1440">
    <property type="entry name" value="Tubulin/FtsZ, GTPase domain"/>
    <property type="match status" value="1"/>
</dbReference>
<reference evidence="14 15" key="1">
    <citation type="submission" date="2018-03" db="EMBL/GenBank/DDBJ databases">
        <title>Characteristics and genome of n-alkane degrading marine bacteria Gordonia iterans isolated from crude oil contaminated in Tae-an, South Korea.</title>
        <authorList>
            <person name="Lee S.-S."/>
            <person name="Kim H."/>
        </authorList>
    </citation>
    <scope>NUCLEOTIDE SEQUENCE [LARGE SCALE GENOMIC DNA]</scope>
    <source>
        <strain evidence="14 15">Co17</strain>
    </source>
</reference>
<dbReference type="GO" id="GO:0043093">
    <property type="term" value="P:FtsZ-dependent cytokinesis"/>
    <property type="evidence" value="ECO:0007669"/>
    <property type="project" value="UniProtKB-UniRule"/>
</dbReference>
<dbReference type="PRINTS" id="PR00423">
    <property type="entry name" value="CELLDVISFTSZ"/>
</dbReference>
<evidence type="ECO:0000256" key="3">
    <source>
        <dbReference type="ARBA" id="ARBA00022618"/>
    </source>
</evidence>
<feature type="domain" description="Tubulin/FtsZ 2-layer sandwich" evidence="13">
    <location>
        <begin position="204"/>
        <end position="321"/>
    </location>
</feature>
<dbReference type="FunFam" id="3.40.50.1440:FF:000023">
    <property type="entry name" value="Cell division protein FtsZ"/>
    <property type="match status" value="1"/>
</dbReference>
<keyword evidence="2 8" id="KW-0963">Cytoplasm</keyword>
<evidence type="ECO:0000256" key="1">
    <source>
        <dbReference type="ARBA" id="ARBA00009690"/>
    </source>
</evidence>
<dbReference type="InterPro" id="IPR024757">
    <property type="entry name" value="FtsZ_C"/>
</dbReference>
<comment type="similarity">
    <text evidence="1 8 10">Belongs to the FtsZ family.</text>
</comment>
<dbReference type="InterPro" id="IPR037103">
    <property type="entry name" value="Tubulin/FtsZ-like_C"/>
</dbReference>
<dbReference type="GO" id="GO:0005525">
    <property type="term" value="F:GTP binding"/>
    <property type="evidence" value="ECO:0007669"/>
    <property type="project" value="UniProtKB-UniRule"/>
</dbReference>
<dbReference type="GO" id="GO:0032153">
    <property type="term" value="C:cell division site"/>
    <property type="evidence" value="ECO:0007669"/>
    <property type="project" value="UniProtKB-UniRule"/>
</dbReference>
<dbReference type="KEGG" id="git:C6V83_12740"/>
<dbReference type="InterPro" id="IPR000158">
    <property type="entry name" value="Cell_div_FtsZ"/>
</dbReference>
<dbReference type="EMBL" id="CP027433">
    <property type="protein sequence ID" value="AVM00993.1"/>
    <property type="molecule type" value="Genomic_DNA"/>
</dbReference>
<evidence type="ECO:0000313" key="15">
    <source>
        <dbReference type="Proteomes" id="UP000239814"/>
    </source>
</evidence>
<sequence length="386" mass="39491">MTPPHNYLAVIKVVGIGGGGVNAVNRMIEQGLKGVEFIAINTDAQALLISDADVKLDIGRESTRGLGAGANPEVGRKAAEDARDEIEDLLQGADMVFVTAGEGGGTGTGGAPVVAGIARKLGALTVGVVTRPFSFEGKRRGNQAEEGIAALRESCDTLIVIPNDRLLQLGDSQVSLMDAFRSADEVLLNGVQGITDLITTPGLINVDFADVKGVMSDAGSALMGIGASRGEDRARKAAEAAINSPLLEASMEGARGVLLSIAGGSDLGLFEINNAATQVQEAAHEDANIIFGTVIDDNLGDEVRVTVIAAGFDGGAPRKRVENPAAAKAAGTVESAKAGQVSSAPADDPLFGRAAPAGDPFAGSAAPRRNSVRLDDDEVDVPDFMK</sequence>
<proteinExistence type="inferred from homology"/>
<evidence type="ECO:0000259" key="12">
    <source>
        <dbReference type="SMART" id="SM00864"/>
    </source>
</evidence>
<comment type="subcellular location">
    <subcellularLocation>
        <location evidence="8">Cytoplasm</location>
    </subcellularLocation>
    <text evidence="8">Assembles at midcell at the inner surface of the cytoplasmic membrane.</text>
</comment>
<evidence type="ECO:0000256" key="4">
    <source>
        <dbReference type="ARBA" id="ARBA00022741"/>
    </source>
</evidence>
<dbReference type="HAMAP" id="MF_00909">
    <property type="entry name" value="FtsZ"/>
    <property type="match status" value="1"/>
</dbReference>
<name>A0A2S0KH50_9ACTN</name>
<dbReference type="CDD" id="cd02201">
    <property type="entry name" value="FtsZ_type1"/>
    <property type="match status" value="1"/>
</dbReference>
<keyword evidence="5 8" id="KW-0342">GTP-binding</keyword>
<dbReference type="GO" id="GO:0000917">
    <property type="term" value="P:division septum assembly"/>
    <property type="evidence" value="ECO:0007669"/>
    <property type="project" value="UniProtKB-KW"/>
</dbReference>
<dbReference type="Proteomes" id="UP000239814">
    <property type="component" value="Chromosome"/>
</dbReference>
<feature type="binding site" evidence="8">
    <location>
        <begin position="18"/>
        <end position="22"/>
    </location>
    <ligand>
        <name>GTP</name>
        <dbReference type="ChEBI" id="CHEBI:37565"/>
    </ligand>
</feature>
<dbReference type="InterPro" id="IPR003008">
    <property type="entry name" value="Tubulin_FtsZ_GTPase"/>
</dbReference>
<dbReference type="Pfam" id="PF12327">
    <property type="entry name" value="FtsZ_C"/>
    <property type="match status" value="1"/>
</dbReference>
<organism evidence="14 15">
    <name type="scientific">Gordonia iterans</name>
    <dbReference type="NCBI Taxonomy" id="1004901"/>
    <lineage>
        <taxon>Bacteria</taxon>
        <taxon>Bacillati</taxon>
        <taxon>Actinomycetota</taxon>
        <taxon>Actinomycetes</taxon>
        <taxon>Mycobacteriales</taxon>
        <taxon>Gordoniaceae</taxon>
        <taxon>Gordonia</taxon>
    </lineage>
</organism>
<dbReference type="PANTHER" id="PTHR30314:SF3">
    <property type="entry name" value="MITOCHONDRIAL DIVISION PROTEIN FSZA"/>
    <property type="match status" value="1"/>
</dbReference>
<evidence type="ECO:0000313" key="14">
    <source>
        <dbReference type="EMBL" id="AVM00993.1"/>
    </source>
</evidence>
<keyword evidence="6 8" id="KW-0717">Septation</keyword>
<dbReference type="SUPFAM" id="SSF52490">
    <property type="entry name" value="Tubulin nucleotide-binding domain-like"/>
    <property type="match status" value="1"/>
</dbReference>
<dbReference type="Gene3D" id="3.30.1330.20">
    <property type="entry name" value="Tubulin/FtsZ, C-terminal domain"/>
    <property type="match status" value="1"/>
</dbReference>
<evidence type="ECO:0000256" key="7">
    <source>
        <dbReference type="ARBA" id="ARBA00023306"/>
    </source>
</evidence>
<evidence type="ECO:0000256" key="10">
    <source>
        <dbReference type="RuleBase" id="RU000631"/>
    </source>
</evidence>
<keyword evidence="7 8" id="KW-0131">Cell cycle</keyword>
<keyword evidence="3 8" id="KW-0132">Cell division</keyword>